<evidence type="ECO:0000256" key="3">
    <source>
        <dbReference type="SAM" id="SignalP"/>
    </source>
</evidence>
<dbReference type="PROSITE" id="PS50240">
    <property type="entry name" value="TRYPSIN_DOM"/>
    <property type="match status" value="1"/>
</dbReference>
<dbReference type="SUPFAM" id="SSF50494">
    <property type="entry name" value="Trypsin-like serine proteases"/>
    <property type="match status" value="1"/>
</dbReference>
<keyword evidence="3" id="KW-0732">Signal</keyword>
<dbReference type="EMBL" id="JBHTIS010000457">
    <property type="protein sequence ID" value="MFD1045922.1"/>
    <property type="molecule type" value="Genomic_DNA"/>
</dbReference>
<dbReference type="InterPro" id="IPR009003">
    <property type="entry name" value="Peptidase_S1_PA"/>
</dbReference>
<sequence>MRRRLVTAIVLCLAVITTTPAYAIVGGIPVGPTPGTQINAVGTIQGPDPTSHFCGAALVKPAWMVTAAHCLTKLDPSMVRIRIGSEDRTSGGTLSTVDKFVPHPTEDMALVHLTQQLTNNPFTIPNFQIKTDVPVELVGWGVTQPGGTTYSIPAQRMDTRTTAPTNCADLRSTNELCTDNPKNAGPCTGDDGGPALTPAIGQTWYLTGIISRYNTNCGTAPAILVNVPALHAWIDQNSTP</sequence>
<dbReference type="InterPro" id="IPR043504">
    <property type="entry name" value="Peptidase_S1_PA_chymotrypsin"/>
</dbReference>
<comment type="similarity">
    <text evidence="1">Belongs to the peptidase S1 family.</text>
</comment>
<gene>
    <name evidence="5" type="ORF">ACFQ1S_10280</name>
</gene>
<keyword evidence="2" id="KW-1015">Disulfide bond</keyword>
<protein>
    <submittedName>
        <fullName evidence="5">S1 family peptidase</fullName>
    </submittedName>
</protein>
<dbReference type="Pfam" id="PF00089">
    <property type="entry name" value="Trypsin"/>
    <property type="match status" value="1"/>
</dbReference>
<evidence type="ECO:0000256" key="1">
    <source>
        <dbReference type="ARBA" id="ARBA00007664"/>
    </source>
</evidence>
<dbReference type="PRINTS" id="PR00722">
    <property type="entry name" value="CHYMOTRYPSIN"/>
</dbReference>
<feature type="chain" id="PRO_5045968561" evidence="3">
    <location>
        <begin position="24"/>
        <end position="240"/>
    </location>
</feature>
<dbReference type="InterPro" id="IPR001254">
    <property type="entry name" value="Trypsin_dom"/>
</dbReference>
<keyword evidence="6" id="KW-1185">Reference proteome</keyword>
<feature type="domain" description="Peptidase S1" evidence="4">
    <location>
        <begin position="24"/>
        <end position="239"/>
    </location>
</feature>
<dbReference type="InterPro" id="IPR018114">
    <property type="entry name" value="TRYPSIN_HIS"/>
</dbReference>
<name>A0ABW3M7M2_9PSEU</name>
<dbReference type="PROSITE" id="PS00134">
    <property type="entry name" value="TRYPSIN_HIS"/>
    <property type="match status" value="1"/>
</dbReference>
<evidence type="ECO:0000259" key="4">
    <source>
        <dbReference type="PROSITE" id="PS50240"/>
    </source>
</evidence>
<dbReference type="Proteomes" id="UP001597045">
    <property type="component" value="Unassembled WGS sequence"/>
</dbReference>
<dbReference type="SMART" id="SM00020">
    <property type="entry name" value="Tryp_SPc"/>
    <property type="match status" value="1"/>
</dbReference>
<dbReference type="InterPro" id="IPR050430">
    <property type="entry name" value="Peptidase_S1"/>
</dbReference>
<dbReference type="PANTHER" id="PTHR24276:SF96">
    <property type="entry name" value="PEPTIDASE S1 DOMAIN-CONTAINING PROTEIN"/>
    <property type="match status" value="1"/>
</dbReference>
<accession>A0ABW3M7M2</accession>
<dbReference type="Gene3D" id="2.40.10.10">
    <property type="entry name" value="Trypsin-like serine proteases"/>
    <property type="match status" value="1"/>
</dbReference>
<comment type="caution">
    <text evidence="5">The sequence shown here is derived from an EMBL/GenBank/DDBJ whole genome shotgun (WGS) entry which is preliminary data.</text>
</comment>
<dbReference type="PANTHER" id="PTHR24276">
    <property type="entry name" value="POLYSERASE-RELATED"/>
    <property type="match status" value="1"/>
</dbReference>
<proteinExistence type="inferred from homology"/>
<evidence type="ECO:0000313" key="6">
    <source>
        <dbReference type="Proteomes" id="UP001597045"/>
    </source>
</evidence>
<feature type="signal peptide" evidence="3">
    <location>
        <begin position="1"/>
        <end position="23"/>
    </location>
</feature>
<reference evidence="6" key="1">
    <citation type="journal article" date="2019" name="Int. J. Syst. Evol. Microbiol.">
        <title>The Global Catalogue of Microorganisms (GCM) 10K type strain sequencing project: providing services to taxonomists for standard genome sequencing and annotation.</title>
        <authorList>
            <consortium name="The Broad Institute Genomics Platform"/>
            <consortium name="The Broad Institute Genome Sequencing Center for Infectious Disease"/>
            <person name="Wu L."/>
            <person name="Ma J."/>
        </authorList>
    </citation>
    <scope>NUCLEOTIDE SEQUENCE [LARGE SCALE GENOMIC DNA]</scope>
    <source>
        <strain evidence="6">JCM 31486</strain>
    </source>
</reference>
<evidence type="ECO:0000313" key="5">
    <source>
        <dbReference type="EMBL" id="MFD1045922.1"/>
    </source>
</evidence>
<dbReference type="InterPro" id="IPR001314">
    <property type="entry name" value="Peptidase_S1A"/>
</dbReference>
<organism evidence="5 6">
    <name type="scientific">Kibdelosporangium lantanae</name>
    <dbReference type="NCBI Taxonomy" id="1497396"/>
    <lineage>
        <taxon>Bacteria</taxon>
        <taxon>Bacillati</taxon>
        <taxon>Actinomycetota</taxon>
        <taxon>Actinomycetes</taxon>
        <taxon>Pseudonocardiales</taxon>
        <taxon>Pseudonocardiaceae</taxon>
        <taxon>Kibdelosporangium</taxon>
    </lineage>
</organism>
<evidence type="ECO:0000256" key="2">
    <source>
        <dbReference type="ARBA" id="ARBA00023157"/>
    </source>
</evidence>